<gene>
    <name evidence="7" type="ORF">MTR64_01970</name>
</gene>
<keyword evidence="2 4" id="KW-0802">TPR repeat</keyword>
<dbReference type="EMBL" id="JALHLE010000002">
    <property type="protein sequence ID" value="MCJ2177320.1"/>
    <property type="molecule type" value="Genomic_DNA"/>
</dbReference>
<dbReference type="InterPro" id="IPR016032">
    <property type="entry name" value="Sig_transdc_resp-reg_C-effctor"/>
</dbReference>
<evidence type="ECO:0000313" key="8">
    <source>
        <dbReference type="Proteomes" id="UP001162880"/>
    </source>
</evidence>
<dbReference type="SUPFAM" id="SSF52964">
    <property type="entry name" value="TolB, N-terminal domain"/>
    <property type="match status" value="1"/>
</dbReference>
<evidence type="ECO:0000256" key="4">
    <source>
        <dbReference type="PROSITE-ProRule" id="PRU00339"/>
    </source>
</evidence>
<dbReference type="Gene3D" id="3.40.50.10070">
    <property type="entry name" value="TolB, N-terminal domain"/>
    <property type="match status" value="1"/>
</dbReference>
<dbReference type="CDD" id="cd00383">
    <property type="entry name" value="trans_reg_C"/>
    <property type="match status" value="1"/>
</dbReference>
<feature type="DNA-binding region" description="OmpR/PhoB-type" evidence="5">
    <location>
        <begin position="27"/>
        <end position="125"/>
    </location>
</feature>
<comment type="caution">
    <text evidence="7">The sequence shown here is derived from an EMBL/GenBank/DDBJ whole genome shotgun (WGS) entry which is preliminary data.</text>
</comment>
<proteinExistence type="predicted"/>
<dbReference type="PANTHER" id="PTHR44858">
    <property type="entry name" value="TETRATRICOPEPTIDE REPEAT PROTEIN 6"/>
    <property type="match status" value="1"/>
</dbReference>
<dbReference type="PANTHER" id="PTHR44858:SF1">
    <property type="entry name" value="UDP-N-ACETYLGLUCOSAMINE--PEPTIDE N-ACETYLGLUCOSAMINYLTRANSFERASE SPINDLY-RELATED"/>
    <property type="match status" value="1"/>
</dbReference>
<keyword evidence="8" id="KW-1185">Reference proteome</keyword>
<dbReference type="PROSITE" id="PS50005">
    <property type="entry name" value="TPR"/>
    <property type="match status" value="1"/>
</dbReference>
<organism evidence="7 8">
    <name type="scientific">Novosphingobium album</name>
    <name type="common">ex Hu et al. 2023</name>
    <dbReference type="NCBI Taxonomy" id="2930093"/>
    <lineage>
        <taxon>Bacteria</taxon>
        <taxon>Pseudomonadati</taxon>
        <taxon>Pseudomonadota</taxon>
        <taxon>Alphaproteobacteria</taxon>
        <taxon>Sphingomonadales</taxon>
        <taxon>Sphingomonadaceae</taxon>
        <taxon>Novosphingobium</taxon>
    </lineage>
</organism>
<dbReference type="InterPro" id="IPR001867">
    <property type="entry name" value="OmpR/PhoB-type_DNA-bd"/>
</dbReference>
<accession>A0ABT0AX30</accession>
<evidence type="ECO:0000256" key="2">
    <source>
        <dbReference type="ARBA" id="ARBA00022803"/>
    </source>
</evidence>
<dbReference type="SMART" id="SM00862">
    <property type="entry name" value="Trans_reg_C"/>
    <property type="match status" value="1"/>
</dbReference>
<feature type="repeat" description="TPR" evidence="4">
    <location>
        <begin position="385"/>
        <end position="418"/>
    </location>
</feature>
<name>A0ABT0AX30_9SPHN</name>
<dbReference type="Proteomes" id="UP001162880">
    <property type="component" value="Unassembled WGS sequence"/>
</dbReference>
<dbReference type="InterPro" id="IPR019734">
    <property type="entry name" value="TPR_rpt"/>
</dbReference>
<dbReference type="Gene3D" id="1.10.10.10">
    <property type="entry name" value="Winged helix-like DNA-binding domain superfamily/Winged helix DNA-binding domain"/>
    <property type="match status" value="1"/>
</dbReference>
<dbReference type="SUPFAM" id="SSF46894">
    <property type="entry name" value="C-terminal effector domain of the bipartite response regulators"/>
    <property type="match status" value="1"/>
</dbReference>
<evidence type="ECO:0000313" key="7">
    <source>
        <dbReference type="EMBL" id="MCJ2177320.1"/>
    </source>
</evidence>
<evidence type="ECO:0000259" key="6">
    <source>
        <dbReference type="PROSITE" id="PS51755"/>
    </source>
</evidence>
<keyword evidence="3 5" id="KW-0238">DNA-binding</keyword>
<feature type="domain" description="OmpR/PhoB-type" evidence="6">
    <location>
        <begin position="27"/>
        <end position="125"/>
    </location>
</feature>
<evidence type="ECO:0000256" key="1">
    <source>
        <dbReference type="ARBA" id="ARBA00022737"/>
    </source>
</evidence>
<sequence length="552" mass="60148">MLDVDVKMSDLFVNIHEEEPRLPASGSFTYRFEGFELDTARFELRAAGTRVPVEPQVLSLLILLVQNLDRLVSKDELVEKIWDGRIVSESAVAARIKAARKALGDDGSQQRLIRTIHGKGFRFVGLAAIERQEEQAVPGLMASVTEPERAAAGSERRDGRPTLAVLPFQLLGEPGPHDIIADALPADLIMDLSRLHSLFVIARGSSFRFRGADADPVSVGRAFGVRYCVTGTIERAGPDVTVSVTLADTSDGSLVWAERYRGEMRGLQQLRPEIASHVITNLAVLIPQNEARLARGRPASALDAWSSFHLGLDHMYRFNKADNAQAAGLFDQALALDPYFSLALGGRSFTHFQNAFLLYGGDPEAEAEKARMLAQRAVEADRLDPFAHFNVGRCCWLDGNLQDSLDWFDRATSLSPNYAQGVYNRGLVGTIAGSAERADRDLALALDLSPLDPLAYAMVSARALTHVQFGDFEKAASFGVRAAKMPGAHKHIELIAALTSHLAGNAPEAGAWLGKARSKDPQLSAAMFFNSFPYAPTAAREVVERALYELGL</sequence>
<dbReference type="Gene3D" id="1.25.40.10">
    <property type="entry name" value="Tetratricopeptide repeat domain"/>
    <property type="match status" value="1"/>
</dbReference>
<evidence type="ECO:0000256" key="3">
    <source>
        <dbReference type="ARBA" id="ARBA00023125"/>
    </source>
</evidence>
<dbReference type="SUPFAM" id="SSF48452">
    <property type="entry name" value="TPR-like"/>
    <property type="match status" value="1"/>
</dbReference>
<evidence type="ECO:0000256" key="5">
    <source>
        <dbReference type="PROSITE-ProRule" id="PRU01091"/>
    </source>
</evidence>
<reference evidence="7" key="1">
    <citation type="submission" date="2022-03" db="EMBL/GenBank/DDBJ databases">
        <title>Identification of a novel bacterium isolated from mangrove sediments.</title>
        <authorList>
            <person name="Pan X."/>
        </authorList>
    </citation>
    <scope>NUCLEOTIDE SEQUENCE</scope>
    <source>
        <strain evidence="7">B2580</strain>
    </source>
</reference>
<keyword evidence="1" id="KW-0677">Repeat</keyword>
<dbReference type="InterPro" id="IPR050498">
    <property type="entry name" value="Ycf3"/>
</dbReference>
<dbReference type="PROSITE" id="PS51755">
    <property type="entry name" value="OMPR_PHOB"/>
    <property type="match status" value="1"/>
</dbReference>
<dbReference type="Pfam" id="PF00486">
    <property type="entry name" value="Trans_reg_C"/>
    <property type="match status" value="1"/>
</dbReference>
<dbReference type="InterPro" id="IPR011990">
    <property type="entry name" value="TPR-like_helical_dom_sf"/>
</dbReference>
<protein>
    <submittedName>
        <fullName evidence="7">Winged helix-turn-helix domain-containing protein</fullName>
    </submittedName>
</protein>
<dbReference type="InterPro" id="IPR036388">
    <property type="entry name" value="WH-like_DNA-bd_sf"/>
</dbReference>